<sequence length="225" mass="25722">MNLSDAEKLPPRIHVLNSVAEVDNIISDYEIEARSAFIVYKKDKSFGSKILNSKYVKVYWERKGKADVTGANQLAFDGIPYVHIGEKILCMITDRIGRHEVNDHCYKRKQTYTQVSKKKNCPAAIHIQQIAKFPNFKVHRDTPFFRATAAKQLHQALNEKKAGNAQMKYLITLPDPSQHRNHITGKTAGVREPVDPIIKEKIVELSHQGVRKVSEMRRHLEALIN</sequence>
<dbReference type="PANTHER" id="PTHR47456">
    <property type="entry name" value="PHD-TYPE DOMAIN-CONTAINING PROTEIN"/>
    <property type="match status" value="1"/>
</dbReference>
<name>A0ABN8LZE6_9CNID</name>
<keyword evidence="2" id="KW-1185">Reference proteome</keyword>
<organism evidence="1 2">
    <name type="scientific">Porites evermanni</name>
    <dbReference type="NCBI Taxonomy" id="104178"/>
    <lineage>
        <taxon>Eukaryota</taxon>
        <taxon>Metazoa</taxon>
        <taxon>Cnidaria</taxon>
        <taxon>Anthozoa</taxon>
        <taxon>Hexacorallia</taxon>
        <taxon>Scleractinia</taxon>
        <taxon>Fungiina</taxon>
        <taxon>Poritidae</taxon>
        <taxon>Porites</taxon>
    </lineage>
</organism>
<accession>A0ABN8LZE6</accession>
<proteinExistence type="predicted"/>
<reference evidence="1 2" key="1">
    <citation type="submission" date="2022-05" db="EMBL/GenBank/DDBJ databases">
        <authorList>
            <consortium name="Genoscope - CEA"/>
            <person name="William W."/>
        </authorList>
    </citation>
    <scope>NUCLEOTIDE SEQUENCE [LARGE SCALE GENOMIC DNA]</scope>
</reference>
<protein>
    <submittedName>
        <fullName evidence="1">Uncharacterized protein</fullName>
    </submittedName>
</protein>
<dbReference type="Proteomes" id="UP001159427">
    <property type="component" value="Unassembled WGS sequence"/>
</dbReference>
<dbReference type="Pfam" id="PF15299">
    <property type="entry name" value="ALS2CR8"/>
    <property type="match status" value="1"/>
</dbReference>
<evidence type="ECO:0000313" key="2">
    <source>
        <dbReference type="Proteomes" id="UP001159427"/>
    </source>
</evidence>
<dbReference type="EMBL" id="CALNXI010000220">
    <property type="protein sequence ID" value="CAH3022467.1"/>
    <property type="molecule type" value="Genomic_DNA"/>
</dbReference>
<comment type="caution">
    <text evidence="1">The sequence shown here is derived from an EMBL/GenBank/DDBJ whole genome shotgun (WGS) entry which is preliminary data.</text>
</comment>
<gene>
    <name evidence="1" type="ORF">PEVE_00015578</name>
</gene>
<dbReference type="InterPro" id="IPR029309">
    <property type="entry name" value="CaRF"/>
</dbReference>
<evidence type="ECO:0000313" key="1">
    <source>
        <dbReference type="EMBL" id="CAH3022467.1"/>
    </source>
</evidence>